<keyword evidence="2" id="KW-1185">Reference proteome</keyword>
<proteinExistence type="predicted"/>
<dbReference type="Proteomes" id="UP000243629">
    <property type="component" value="Unassembled WGS sequence"/>
</dbReference>
<sequence>MKAKTLRQRWSRLLAEHRPSAGASMASGRTRALLIALALLLVLNLLLGWYWSREPDLQPLLEPQSGQPAGTHTASTLQALMQHLLDKPGGYLSNDILPPSVFLDNMPNWEFGVLVQVRDMTRSLRRDMARSQSQSAEDRDLARAEPRFHFDHNSWAMPASESEYRDGLKSLDAYIKRLHAGDAQFHARADNLAGWLGDVNTRLGSLSQRLSASVARNSNDPRVDRTAWSEIDDVFFEARGTAWALVQLLRAIEHDFADVLDKKNARASLQQVIRELEATQQSIWSPVILNGSGLGLLANHSLVMANYLSRANAGLIDLRRLLEQG</sequence>
<evidence type="ECO:0008006" key="3">
    <source>
        <dbReference type="Google" id="ProtNLM"/>
    </source>
</evidence>
<dbReference type="EMBL" id="FOUI01000001">
    <property type="protein sequence ID" value="SFM12744.1"/>
    <property type="molecule type" value="Genomic_DNA"/>
</dbReference>
<evidence type="ECO:0000313" key="1">
    <source>
        <dbReference type="EMBL" id="SFM12744.1"/>
    </source>
</evidence>
<dbReference type="STRING" id="1720063.SAMN05216217_101188"/>
<dbReference type="PIRSF" id="PIRSF029693">
    <property type="entry name" value="UCP029693"/>
    <property type="match status" value="1"/>
</dbReference>
<dbReference type="AlphaFoldDB" id="A0A1I4NB31"/>
<protein>
    <recommendedName>
        <fullName evidence="3">DUF2333 domain-containing protein</fullName>
    </recommendedName>
</protein>
<reference evidence="2" key="1">
    <citation type="submission" date="2016-10" db="EMBL/GenBank/DDBJ databases">
        <authorList>
            <person name="Varghese N."/>
            <person name="Submissions S."/>
        </authorList>
    </citation>
    <scope>NUCLEOTIDE SEQUENCE [LARGE SCALE GENOMIC DNA]</scope>
    <source>
        <strain evidence="2">DSM 24213</strain>
    </source>
</reference>
<evidence type="ECO:0000313" key="2">
    <source>
        <dbReference type="Proteomes" id="UP000243629"/>
    </source>
</evidence>
<organism evidence="1 2">
    <name type="scientific">Halopseudomonas yangmingensis</name>
    <dbReference type="NCBI Taxonomy" id="1720063"/>
    <lineage>
        <taxon>Bacteria</taxon>
        <taxon>Pseudomonadati</taxon>
        <taxon>Pseudomonadota</taxon>
        <taxon>Gammaproteobacteria</taxon>
        <taxon>Pseudomonadales</taxon>
        <taxon>Pseudomonadaceae</taxon>
        <taxon>Halopseudomonas</taxon>
    </lineage>
</organism>
<gene>
    <name evidence="1" type="ORF">SAMN05216217_101188</name>
</gene>
<name>A0A1I4NB31_9GAMM</name>
<dbReference type="InterPro" id="IPR016936">
    <property type="entry name" value="UCP029693"/>
</dbReference>
<dbReference type="OrthoDB" id="5821246at2"/>
<accession>A0A1I4NB31</accession>
<dbReference type="Pfam" id="PF10095">
    <property type="entry name" value="DUF2333"/>
    <property type="match status" value="1"/>
</dbReference>